<evidence type="ECO:0000313" key="3">
    <source>
        <dbReference type="Proteomes" id="UP000586947"/>
    </source>
</evidence>
<dbReference type="EMBL" id="JACHDP010000001">
    <property type="protein sequence ID" value="MBB5479520.1"/>
    <property type="molecule type" value="Genomic_DNA"/>
</dbReference>
<accession>A0A840W416</accession>
<name>A0A840W416_9ACTN</name>
<sequence>MRRFGGKAAAKALILAAIPIGGVGIFVAEPWAVASIAANLVLLAGAGGLWWLAVRRDRRWHHLHRSCEPGGAAAKGDGGGPGALADYDDPDALVFASRSVPRHRLMVSSTSRIRRAGMGHSISRIERLADSAQRQSRREQLWWLVAGLAASIPIGVAINLVTG</sequence>
<evidence type="ECO:0000313" key="2">
    <source>
        <dbReference type="EMBL" id="MBB5479520.1"/>
    </source>
</evidence>
<feature type="transmembrane region" description="Helical" evidence="1">
    <location>
        <begin position="34"/>
        <end position="54"/>
    </location>
</feature>
<keyword evidence="1" id="KW-0472">Membrane</keyword>
<organism evidence="2 3">
    <name type="scientific">Micromonospora parathelypteridis</name>
    <dbReference type="NCBI Taxonomy" id="1839617"/>
    <lineage>
        <taxon>Bacteria</taxon>
        <taxon>Bacillati</taxon>
        <taxon>Actinomycetota</taxon>
        <taxon>Actinomycetes</taxon>
        <taxon>Micromonosporales</taxon>
        <taxon>Micromonosporaceae</taxon>
        <taxon>Micromonospora</taxon>
    </lineage>
</organism>
<gene>
    <name evidence="2" type="ORF">HNR20_004025</name>
</gene>
<keyword evidence="3" id="KW-1185">Reference proteome</keyword>
<protein>
    <submittedName>
        <fullName evidence="2">Uncharacterized protein</fullName>
    </submittedName>
</protein>
<feature type="transmembrane region" description="Helical" evidence="1">
    <location>
        <begin position="141"/>
        <end position="161"/>
    </location>
</feature>
<proteinExistence type="predicted"/>
<keyword evidence="1" id="KW-1133">Transmembrane helix</keyword>
<dbReference type="RefSeq" id="WP_184182223.1">
    <property type="nucleotide sequence ID" value="NZ_BMNF01000007.1"/>
</dbReference>
<feature type="transmembrane region" description="Helical" evidence="1">
    <location>
        <begin position="12"/>
        <end position="28"/>
    </location>
</feature>
<evidence type="ECO:0000256" key="1">
    <source>
        <dbReference type="SAM" id="Phobius"/>
    </source>
</evidence>
<reference evidence="2 3" key="1">
    <citation type="submission" date="2020-08" db="EMBL/GenBank/DDBJ databases">
        <title>Sequencing the genomes of 1000 actinobacteria strains.</title>
        <authorList>
            <person name="Klenk H.-P."/>
        </authorList>
    </citation>
    <scope>NUCLEOTIDE SEQUENCE [LARGE SCALE GENOMIC DNA]</scope>
    <source>
        <strain evidence="2 3">DSM 103125</strain>
    </source>
</reference>
<comment type="caution">
    <text evidence="2">The sequence shown here is derived from an EMBL/GenBank/DDBJ whole genome shotgun (WGS) entry which is preliminary data.</text>
</comment>
<keyword evidence="1" id="KW-0812">Transmembrane</keyword>
<dbReference type="AlphaFoldDB" id="A0A840W416"/>
<dbReference type="Proteomes" id="UP000586947">
    <property type="component" value="Unassembled WGS sequence"/>
</dbReference>